<sequence length="143" mass="16114">MNSKSFKDVPTEITDTNLVMFMRKHVEPVPYKTIIAHFCTSESKMELMKSKLNKTLVMSINSGLIVHCNNFFFARSHADDMEDVIDLSQVDEASSDVSIISFSSCESVDYPITPKDKKTPNKANPSPVAVPKKRRQKKKSNAE</sequence>
<dbReference type="RefSeq" id="XP_017870235.1">
    <property type="nucleotide sequence ID" value="XM_018014746.1"/>
</dbReference>
<dbReference type="Proteomes" id="UP000694904">
    <property type="component" value="Chromosome X"/>
</dbReference>
<evidence type="ECO:0000256" key="1">
    <source>
        <dbReference type="SAM" id="MobiDB-lite"/>
    </source>
</evidence>
<proteinExistence type="predicted"/>
<evidence type="ECO:0000313" key="3">
    <source>
        <dbReference type="RefSeq" id="XP_017870235.1"/>
    </source>
</evidence>
<feature type="compositionally biased region" description="Basic residues" evidence="1">
    <location>
        <begin position="131"/>
        <end position="143"/>
    </location>
</feature>
<organism evidence="2 3">
    <name type="scientific">Drosophila arizonae</name>
    <name type="common">Fruit fly</name>
    <dbReference type="NCBI Taxonomy" id="7263"/>
    <lineage>
        <taxon>Eukaryota</taxon>
        <taxon>Metazoa</taxon>
        <taxon>Ecdysozoa</taxon>
        <taxon>Arthropoda</taxon>
        <taxon>Hexapoda</taxon>
        <taxon>Insecta</taxon>
        <taxon>Pterygota</taxon>
        <taxon>Neoptera</taxon>
        <taxon>Endopterygota</taxon>
        <taxon>Diptera</taxon>
        <taxon>Brachycera</taxon>
        <taxon>Muscomorpha</taxon>
        <taxon>Ephydroidea</taxon>
        <taxon>Drosophilidae</taxon>
        <taxon>Drosophila</taxon>
    </lineage>
</organism>
<dbReference type="GeneID" id="108618655"/>
<feature type="region of interest" description="Disordered" evidence="1">
    <location>
        <begin position="111"/>
        <end position="143"/>
    </location>
</feature>
<keyword evidence="2" id="KW-1185">Reference proteome</keyword>
<gene>
    <name evidence="3" type="primary">LOC108618655</name>
</gene>
<reference evidence="3" key="3">
    <citation type="submission" date="2025-08" db="UniProtKB">
        <authorList>
            <consortium name="RefSeq"/>
        </authorList>
    </citation>
    <scope>IDENTIFICATION</scope>
    <source>
        <tissue evidence="3">Whole organism</tissue>
    </source>
</reference>
<protein>
    <submittedName>
        <fullName evidence="3">Uncharacterized protein LOC108618655</fullName>
    </submittedName>
</protein>
<reference evidence="2" key="2">
    <citation type="journal article" date="2016" name="G3 (Bethesda)">
        <title>Genome Evolution in Three Species of Cactophilic Drosophila.</title>
        <authorList>
            <person name="Sanchez-Flores A."/>
            <person name="Penazola F."/>
            <person name="Carpinteyro-Ponce J."/>
            <person name="Nazario-Yepiz N."/>
            <person name="Abreu-Goodger C."/>
            <person name="Machado C.A."/>
            <person name="Markow T.A."/>
        </authorList>
    </citation>
    <scope>NUCLEOTIDE SEQUENCE [LARGE SCALE GENOMIC DNA]</scope>
</reference>
<evidence type="ECO:0000313" key="2">
    <source>
        <dbReference type="Proteomes" id="UP000694904"/>
    </source>
</evidence>
<accession>A0ABM1PSP9</accession>
<name>A0ABM1PSP9_DROAR</name>
<reference evidence="2" key="1">
    <citation type="journal article" date="1997" name="Nucleic Acids Res.">
        <title>tRNAscan-SE: a program for improved detection of transfer RNA genes in genomic sequence.</title>
        <authorList>
            <person name="Lowe T.M."/>
            <person name="Eddy S.R."/>
        </authorList>
    </citation>
    <scope>NUCLEOTIDE SEQUENCE [LARGE SCALE GENOMIC DNA]</scope>
</reference>